<dbReference type="InterPro" id="IPR050679">
    <property type="entry name" value="Bact_HTH_transcr_reg"/>
</dbReference>
<dbReference type="AlphaFoldDB" id="A0A6G4V1Q6"/>
<dbReference type="SMART" id="SM00345">
    <property type="entry name" value="HTH_GNTR"/>
    <property type="match status" value="1"/>
</dbReference>
<keyword evidence="2" id="KW-0238">DNA-binding</keyword>
<dbReference type="GO" id="GO:0045892">
    <property type="term" value="P:negative regulation of DNA-templated transcription"/>
    <property type="evidence" value="ECO:0007669"/>
    <property type="project" value="TreeGrafter"/>
</dbReference>
<keyword evidence="1" id="KW-0805">Transcription regulation</keyword>
<proteinExistence type="predicted"/>
<dbReference type="PRINTS" id="PR00035">
    <property type="entry name" value="HTHGNTR"/>
</dbReference>
<evidence type="ECO:0000313" key="5">
    <source>
        <dbReference type="EMBL" id="NGO07911.1"/>
    </source>
</evidence>
<dbReference type="PANTHER" id="PTHR44846:SF17">
    <property type="entry name" value="GNTR-FAMILY TRANSCRIPTIONAL REGULATOR"/>
    <property type="match status" value="1"/>
</dbReference>
<dbReference type="CDD" id="cd07377">
    <property type="entry name" value="WHTH_GntR"/>
    <property type="match status" value="1"/>
</dbReference>
<dbReference type="EMBL" id="JAAKZY010000022">
    <property type="protein sequence ID" value="NGO07911.1"/>
    <property type="molecule type" value="Genomic_DNA"/>
</dbReference>
<comment type="caution">
    <text evidence="5">The sequence shown here is derived from an EMBL/GenBank/DDBJ whole genome shotgun (WGS) entry which is preliminary data.</text>
</comment>
<dbReference type="InterPro" id="IPR000524">
    <property type="entry name" value="Tscrpt_reg_HTH_GntR"/>
</dbReference>
<evidence type="ECO:0000313" key="6">
    <source>
        <dbReference type="Proteomes" id="UP000472335"/>
    </source>
</evidence>
<evidence type="ECO:0000256" key="2">
    <source>
        <dbReference type="ARBA" id="ARBA00023125"/>
    </source>
</evidence>
<dbReference type="Proteomes" id="UP000472335">
    <property type="component" value="Unassembled WGS sequence"/>
</dbReference>
<feature type="domain" description="HTH gntR-type" evidence="4">
    <location>
        <begin position="11"/>
        <end position="79"/>
    </location>
</feature>
<keyword evidence="6" id="KW-1185">Reference proteome</keyword>
<dbReference type="GO" id="GO:0003677">
    <property type="term" value="F:DNA binding"/>
    <property type="evidence" value="ECO:0007669"/>
    <property type="project" value="UniProtKB-KW"/>
</dbReference>
<dbReference type="Gene3D" id="1.10.10.10">
    <property type="entry name" value="Winged helix-like DNA-binding domain superfamily/Winged helix DNA-binding domain"/>
    <property type="match status" value="1"/>
</dbReference>
<evidence type="ECO:0000256" key="3">
    <source>
        <dbReference type="ARBA" id="ARBA00023163"/>
    </source>
</evidence>
<dbReference type="InterPro" id="IPR036390">
    <property type="entry name" value="WH_DNA-bd_sf"/>
</dbReference>
<protein>
    <submittedName>
        <fullName evidence="5">GntR family transcriptional regulator</fullName>
    </submittedName>
</protein>
<keyword evidence="3" id="KW-0804">Transcription</keyword>
<dbReference type="InterPro" id="IPR036388">
    <property type="entry name" value="WH-like_DNA-bd_sf"/>
</dbReference>
<sequence length="289" mass="32539">MGDERTGDSGGREFERVLDALRTRLTDGTYQVGSRLPPQRELAKHFDVSRDTVQRVLRALVTEGWIESRQGSGSRVIKAQRIRTTTVPSAKPGHMRLGPMIGEAFSEPEVTLDVYTLTSQSLDTHIRLQAERIRVEEIAPRRIAVRMLLPSETLELPYPRAKDDPTDARPRERLRSIAHRSTASLRDVLDSLRVENLVPEVSLDIRHAPLIPVFKLYLLNGTGALFGPYEVTERPIFLDKNEEIDAIDVVGIGASLTHYVKDDDPDSPGTFFVNSMQDWFNSVWNLLSA</sequence>
<evidence type="ECO:0000256" key="1">
    <source>
        <dbReference type="ARBA" id="ARBA00023015"/>
    </source>
</evidence>
<organism evidence="5 6">
    <name type="scientific">Streptomyces scabichelini</name>
    <dbReference type="NCBI Taxonomy" id="2711217"/>
    <lineage>
        <taxon>Bacteria</taxon>
        <taxon>Bacillati</taxon>
        <taxon>Actinomycetota</taxon>
        <taxon>Actinomycetes</taxon>
        <taxon>Kitasatosporales</taxon>
        <taxon>Streptomycetaceae</taxon>
        <taxon>Streptomyces</taxon>
    </lineage>
</organism>
<dbReference type="GO" id="GO:0003700">
    <property type="term" value="F:DNA-binding transcription factor activity"/>
    <property type="evidence" value="ECO:0007669"/>
    <property type="project" value="InterPro"/>
</dbReference>
<gene>
    <name evidence="5" type="ORF">G5C60_09665</name>
</gene>
<name>A0A6G4V1Q6_9ACTN</name>
<dbReference type="PANTHER" id="PTHR44846">
    <property type="entry name" value="MANNOSYL-D-GLYCERATE TRANSPORT/METABOLISM SYSTEM REPRESSOR MNGR-RELATED"/>
    <property type="match status" value="1"/>
</dbReference>
<reference evidence="5 6" key="1">
    <citation type="submission" date="2020-02" db="EMBL/GenBank/DDBJ databases">
        <title>Whole-genome analyses of novel actinobacteria.</title>
        <authorList>
            <person name="Sahin N."/>
            <person name="Gencbay T."/>
        </authorList>
    </citation>
    <scope>NUCLEOTIDE SEQUENCE [LARGE SCALE GENOMIC DNA]</scope>
    <source>
        <strain evidence="5 6">HC44</strain>
    </source>
</reference>
<dbReference type="PROSITE" id="PS50949">
    <property type="entry name" value="HTH_GNTR"/>
    <property type="match status" value="1"/>
</dbReference>
<dbReference type="Pfam" id="PF00392">
    <property type="entry name" value="GntR"/>
    <property type="match status" value="1"/>
</dbReference>
<dbReference type="RefSeq" id="WP_165256852.1">
    <property type="nucleotide sequence ID" value="NZ_JAAKZY010000022.1"/>
</dbReference>
<evidence type="ECO:0000259" key="4">
    <source>
        <dbReference type="PROSITE" id="PS50949"/>
    </source>
</evidence>
<dbReference type="SUPFAM" id="SSF46785">
    <property type="entry name" value="Winged helix' DNA-binding domain"/>
    <property type="match status" value="1"/>
</dbReference>
<accession>A0A6G4V1Q6</accession>